<dbReference type="GO" id="GO:0004015">
    <property type="term" value="F:adenosylmethionine-8-amino-7-oxononanoate transaminase activity"/>
    <property type="evidence" value="ECO:0007669"/>
    <property type="project" value="InterPro"/>
</dbReference>
<dbReference type="GO" id="GO:0009102">
    <property type="term" value="P:biotin biosynthetic process"/>
    <property type="evidence" value="ECO:0007669"/>
    <property type="project" value="UniProtKB-KW"/>
</dbReference>
<comment type="cofactor">
    <cofactor evidence="1">
        <name>pyridoxal 5'-phosphate</name>
        <dbReference type="ChEBI" id="CHEBI:597326"/>
    </cofactor>
</comment>
<dbReference type="InterPro" id="IPR005814">
    <property type="entry name" value="Aminotrans_3"/>
</dbReference>
<dbReference type="AlphaFoldDB" id="A0AAD7UC90"/>
<evidence type="ECO:0000256" key="4">
    <source>
        <dbReference type="ARBA" id="ARBA00022679"/>
    </source>
</evidence>
<dbReference type="Gene3D" id="3.40.640.10">
    <property type="entry name" value="Type I PLP-dependent aspartate aminotransferase-like (Major domain)"/>
    <property type="match status" value="1"/>
</dbReference>
<dbReference type="CDD" id="cd00610">
    <property type="entry name" value="OAT_like"/>
    <property type="match status" value="1"/>
</dbReference>
<dbReference type="PANTHER" id="PTHR42684">
    <property type="entry name" value="ADENOSYLMETHIONINE-8-AMINO-7-OXONONANOATE AMINOTRANSFERASE"/>
    <property type="match status" value="1"/>
</dbReference>
<evidence type="ECO:0000313" key="10">
    <source>
        <dbReference type="Proteomes" id="UP001230188"/>
    </source>
</evidence>
<evidence type="ECO:0000256" key="5">
    <source>
        <dbReference type="ARBA" id="ARBA00022691"/>
    </source>
</evidence>
<reference evidence="9" key="1">
    <citation type="submission" date="2023-01" db="EMBL/GenBank/DDBJ databases">
        <title>Metagenome sequencing of chrysophaentin producing Chrysophaeum taylorii.</title>
        <authorList>
            <person name="Davison J."/>
            <person name="Bewley C."/>
        </authorList>
    </citation>
    <scope>NUCLEOTIDE SEQUENCE</scope>
    <source>
        <strain evidence="9">NIES-1699</strain>
    </source>
</reference>
<dbReference type="Pfam" id="PF00202">
    <property type="entry name" value="Aminotran_3"/>
    <property type="match status" value="1"/>
</dbReference>
<dbReference type="InterPro" id="IPR005815">
    <property type="entry name" value="BioA"/>
</dbReference>
<comment type="pathway">
    <text evidence="2">Cofactor biosynthesis; biotin biosynthesis.</text>
</comment>
<sequence length="481" mass="52607">MRLGWRRTLSARTQEATKTTTLQRAWERPLGAHLAADAAHVWHPYTSAARRSRVWSVASAHGVRLRLESGEEVVDGMSSWWAAVHGYNHERLNAAATEQLSRCSHVMFGGLTHRPGVALCEQLVEIAPGADLSRVFLCDSGSVAVEVAIKLALQYWRAAGRDAKTRLLATRGAYHGDTFGAMACCDPINGMHAELFSAVLPRHVFAPRPDSRFGARPGLSDLRRVPSREGGAAADELERLIEAHADELAAVILEPLVQGAGGMWFYDPDYLRRARRACRDHGVLLIADEIATGFGRTGDHLFACQHADVEPDILCVGKALTGGYLSMAATLATDRVAMADRENAPPLMHGPTFMANPLAAAIAGASLDLLISPDYDWRAKVAAIERQLIDQLAPCRASPAVADVRVLGAIGVVELAHAGHDHSKLAEAFVRRGVWLRSFRNLIYTMPPFVIQPRDLAKITWASRVWTMDMTIRDRQGSFDQ</sequence>
<evidence type="ECO:0000256" key="2">
    <source>
        <dbReference type="ARBA" id="ARBA00004746"/>
    </source>
</evidence>
<keyword evidence="3" id="KW-0032">Aminotransferase</keyword>
<evidence type="ECO:0000256" key="6">
    <source>
        <dbReference type="ARBA" id="ARBA00022756"/>
    </source>
</evidence>
<organism evidence="9 10">
    <name type="scientific">Chrysophaeum taylorii</name>
    <dbReference type="NCBI Taxonomy" id="2483200"/>
    <lineage>
        <taxon>Eukaryota</taxon>
        <taxon>Sar</taxon>
        <taxon>Stramenopiles</taxon>
        <taxon>Ochrophyta</taxon>
        <taxon>Pelagophyceae</taxon>
        <taxon>Pelagomonadales</taxon>
        <taxon>Pelagomonadaceae</taxon>
        <taxon>Chrysophaeum</taxon>
    </lineage>
</organism>
<keyword evidence="6" id="KW-0093">Biotin biosynthesis</keyword>
<dbReference type="InterPro" id="IPR049704">
    <property type="entry name" value="Aminotrans_3_PPA_site"/>
</dbReference>
<evidence type="ECO:0000256" key="8">
    <source>
        <dbReference type="RuleBase" id="RU003560"/>
    </source>
</evidence>
<evidence type="ECO:0008006" key="11">
    <source>
        <dbReference type="Google" id="ProtNLM"/>
    </source>
</evidence>
<dbReference type="NCBIfam" id="TIGR00508">
    <property type="entry name" value="bioA"/>
    <property type="match status" value="1"/>
</dbReference>
<evidence type="ECO:0000313" key="9">
    <source>
        <dbReference type="EMBL" id="KAJ8601342.1"/>
    </source>
</evidence>
<dbReference type="Gene3D" id="3.90.1150.10">
    <property type="entry name" value="Aspartate Aminotransferase, domain 1"/>
    <property type="match status" value="1"/>
</dbReference>
<dbReference type="InterPro" id="IPR015422">
    <property type="entry name" value="PyrdxlP-dep_Trfase_small"/>
</dbReference>
<protein>
    <recommendedName>
        <fullName evidence="11">Diaminopelargonic acid synthase</fullName>
    </recommendedName>
</protein>
<keyword evidence="10" id="KW-1185">Reference proteome</keyword>
<dbReference type="Proteomes" id="UP001230188">
    <property type="component" value="Unassembled WGS sequence"/>
</dbReference>
<dbReference type="HAMAP" id="MF_00834">
    <property type="entry name" value="BioA"/>
    <property type="match status" value="1"/>
</dbReference>
<evidence type="ECO:0000256" key="1">
    <source>
        <dbReference type="ARBA" id="ARBA00001933"/>
    </source>
</evidence>
<gene>
    <name evidence="9" type="ORF">CTAYLR_009368</name>
</gene>
<accession>A0AAD7UC90</accession>
<keyword evidence="4" id="KW-0808">Transferase</keyword>
<comment type="similarity">
    <text evidence="8">Belongs to the class-III pyridoxal-phosphate-dependent aminotransferase family.</text>
</comment>
<keyword evidence="5" id="KW-0949">S-adenosyl-L-methionine</keyword>
<dbReference type="InterPro" id="IPR015424">
    <property type="entry name" value="PyrdxlP-dep_Trfase"/>
</dbReference>
<dbReference type="PROSITE" id="PS00600">
    <property type="entry name" value="AA_TRANSFER_CLASS_3"/>
    <property type="match status" value="1"/>
</dbReference>
<dbReference type="SUPFAM" id="SSF53383">
    <property type="entry name" value="PLP-dependent transferases"/>
    <property type="match status" value="1"/>
</dbReference>
<dbReference type="EMBL" id="JAQMWT010000436">
    <property type="protein sequence ID" value="KAJ8601342.1"/>
    <property type="molecule type" value="Genomic_DNA"/>
</dbReference>
<evidence type="ECO:0000256" key="3">
    <source>
        <dbReference type="ARBA" id="ARBA00022576"/>
    </source>
</evidence>
<dbReference type="NCBIfam" id="NF004624">
    <property type="entry name" value="PRK05964.1"/>
    <property type="match status" value="1"/>
</dbReference>
<dbReference type="GO" id="GO:0030170">
    <property type="term" value="F:pyridoxal phosphate binding"/>
    <property type="evidence" value="ECO:0007669"/>
    <property type="project" value="InterPro"/>
</dbReference>
<proteinExistence type="inferred from homology"/>
<comment type="caution">
    <text evidence="9">The sequence shown here is derived from an EMBL/GenBank/DDBJ whole genome shotgun (WGS) entry which is preliminary data.</text>
</comment>
<keyword evidence="7 8" id="KW-0663">Pyridoxal phosphate</keyword>
<dbReference type="PANTHER" id="PTHR42684:SF17">
    <property type="entry name" value="ADENOSYLMETHIONINE-8-AMINO-7-OXONONANOATE AMINOTRANSFERASE"/>
    <property type="match status" value="1"/>
</dbReference>
<name>A0AAD7UC90_9STRA</name>
<dbReference type="InterPro" id="IPR015421">
    <property type="entry name" value="PyrdxlP-dep_Trfase_major"/>
</dbReference>
<evidence type="ECO:0000256" key="7">
    <source>
        <dbReference type="ARBA" id="ARBA00022898"/>
    </source>
</evidence>